<accession>A0A9N9S3N0</accession>
<dbReference type="AlphaFoldDB" id="A0A9N9S3N0"/>
<dbReference type="Pfam" id="PF12937">
    <property type="entry name" value="F-box-like"/>
    <property type="match status" value="1"/>
</dbReference>
<protein>
    <recommendedName>
        <fullName evidence="1">F-box domain-containing protein</fullName>
    </recommendedName>
</protein>
<dbReference type="Proteomes" id="UP001153620">
    <property type="component" value="Chromosome 4"/>
</dbReference>
<dbReference type="Gene3D" id="3.80.10.10">
    <property type="entry name" value="Ribonuclease Inhibitor"/>
    <property type="match status" value="1"/>
</dbReference>
<dbReference type="SMART" id="SM00256">
    <property type="entry name" value="FBOX"/>
    <property type="match status" value="1"/>
</dbReference>
<dbReference type="SUPFAM" id="SSF52047">
    <property type="entry name" value="RNI-like"/>
    <property type="match status" value="1"/>
</dbReference>
<sequence>MINQLPQNILIEIFSHLDANFLGLACQVCRLWSYVIRTTPKIMKRAKVKITSDRTEDDITIFDQVPFGLHQNIEVVDYCGDFVILQQILTMHRNYIEYVKIVRPDVWCAKMFTETFSSLKNLSRLILDNCQLRDMKEIKESGENFVNLRHLTVVDCCCEIFDIFRDCNLASLTVEYSPNFIPAEQFSMKSLTNLLKYSSTITNLTVVGVTKFPDNFLTTKSTYKFHLQQLTMDDIEGLEDSYPAQFLESQRGTLKKLSILKPPESEKLQNLINEIRCSIDCDKALC</sequence>
<evidence type="ECO:0000259" key="1">
    <source>
        <dbReference type="PROSITE" id="PS50181"/>
    </source>
</evidence>
<dbReference type="Gene3D" id="1.20.1280.50">
    <property type="match status" value="1"/>
</dbReference>
<dbReference type="PROSITE" id="PS50181">
    <property type="entry name" value="FBOX"/>
    <property type="match status" value="1"/>
</dbReference>
<dbReference type="SUPFAM" id="SSF81383">
    <property type="entry name" value="F-box domain"/>
    <property type="match status" value="1"/>
</dbReference>
<keyword evidence="3" id="KW-1185">Reference proteome</keyword>
<dbReference type="EMBL" id="OU895880">
    <property type="protein sequence ID" value="CAG9810691.1"/>
    <property type="molecule type" value="Genomic_DNA"/>
</dbReference>
<dbReference type="InterPro" id="IPR036047">
    <property type="entry name" value="F-box-like_dom_sf"/>
</dbReference>
<dbReference type="InterPro" id="IPR001810">
    <property type="entry name" value="F-box_dom"/>
</dbReference>
<evidence type="ECO:0000313" key="2">
    <source>
        <dbReference type="EMBL" id="CAG9810691.1"/>
    </source>
</evidence>
<feature type="domain" description="F-box" evidence="1">
    <location>
        <begin position="1"/>
        <end position="46"/>
    </location>
</feature>
<evidence type="ECO:0000313" key="3">
    <source>
        <dbReference type="Proteomes" id="UP001153620"/>
    </source>
</evidence>
<name>A0A9N9S3N0_9DIPT</name>
<proteinExistence type="predicted"/>
<reference evidence="2" key="2">
    <citation type="submission" date="2022-10" db="EMBL/GenBank/DDBJ databases">
        <authorList>
            <consortium name="ENA_rothamsted_submissions"/>
            <consortium name="culmorum"/>
            <person name="King R."/>
        </authorList>
    </citation>
    <scope>NUCLEOTIDE SEQUENCE</scope>
</reference>
<dbReference type="InterPro" id="IPR032675">
    <property type="entry name" value="LRR_dom_sf"/>
</dbReference>
<organism evidence="2 3">
    <name type="scientific">Chironomus riparius</name>
    <dbReference type="NCBI Taxonomy" id="315576"/>
    <lineage>
        <taxon>Eukaryota</taxon>
        <taxon>Metazoa</taxon>
        <taxon>Ecdysozoa</taxon>
        <taxon>Arthropoda</taxon>
        <taxon>Hexapoda</taxon>
        <taxon>Insecta</taxon>
        <taxon>Pterygota</taxon>
        <taxon>Neoptera</taxon>
        <taxon>Endopterygota</taxon>
        <taxon>Diptera</taxon>
        <taxon>Nematocera</taxon>
        <taxon>Chironomoidea</taxon>
        <taxon>Chironomidae</taxon>
        <taxon>Chironominae</taxon>
        <taxon>Chironomus</taxon>
    </lineage>
</organism>
<dbReference type="OrthoDB" id="9974792at2759"/>
<reference evidence="2" key="1">
    <citation type="submission" date="2022-01" db="EMBL/GenBank/DDBJ databases">
        <authorList>
            <person name="King R."/>
        </authorList>
    </citation>
    <scope>NUCLEOTIDE SEQUENCE</scope>
</reference>
<gene>
    <name evidence="2" type="ORF">CHIRRI_LOCUS13504</name>
</gene>